<keyword evidence="2" id="KW-1185">Reference proteome</keyword>
<dbReference type="AlphaFoldDB" id="A0A1Y3CKJ7"/>
<dbReference type="STRING" id="1977882.B9T28_00235"/>
<comment type="caution">
    <text evidence="1">The sequence shown here is derived from an EMBL/GenBank/DDBJ whole genome shotgun (WGS) entry which is preliminary data.</text>
</comment>
<evidence type="ECO:0000313" key="2">
    <source>
        <dbReference type="Proteomes" id="UP000242765"/>
    </source>
</evidence>
<dbReference type="EMBL" id="NEGB01000001">
    <property type="protein sequence ID" value="OTG67112.1"/>
    <property type="molecule type" value="Genomic_DNA"/>
</dbReference>
<reference evidence="1 2" key="1">
    <citation type="submission" date="2017-04" db="EMBL/GenBank/DDBJ databases">
        <title>High diversity of culturable Acinetobacter species in natural soil and water ecosystems.</title>
        <authorList>
            <person name="Nemec A."/>
            <person name="Radolfova-Krizova L."/>
        </authorList>
    </citation>
    <scope>NUCLEOTIDE SEQUENCE [LARGE SCALE GENOMIC DNA]</scope>
    <source>
        <strain evidence="1 2">ANC 4999</strain>
    </source>
</reference>
<evidence type="ECO:0000313" key="1">
    <source>
        <dbReference type="EMBL" id="OTG67112.1"/>
    </source>
</evidence>
<proteinExistence type="predicted"/>
<gene>
    <name evidence="1" type="ORF">B9T28_00235</name>
</gene>
<name>A0A1Y3CKJ7_9GAMM</name>
<sequence length="130" mass="15268">MTEYCIKSKQKFSDIKCNLDITIDKFEKFYEIYPEIHTNDNAKGFHIMIQGFDHIIESIPTMSNGISGFLNAVKQMPRMTTELNRSKKLMIDTLEPFLNYLYSIEQSFIMLKRKGLDLLNSLPDKNEIYQ</sequence>
<organism evidence="1 2">
    <name type="scientific">Acinetobacter silvestris</name>
    <dbReference type="NCBI Taxonomy" id="1977882"/>
    <lineage>
        <taxon>Bacteria</taxon>
        <taxon>Pseudomonadati</taxon>
        <taxon>Pseudomonadota</taxon>
        <taxon>Gammaproteobacteria</taxon>
        <taxon>Moraxellales</taxon>
        <taxon>Moraxellaceae</taxon>
        <taxon>Acinetobacter</taxon>
    </lineage>
</organism>
<accession>A0A1Y3CKJ7</accession>
<dbReference type="RefSeq" id="WP_086201972.1">
    <property type="nucleotide sequence ID" value="NZ_NEGB01000001.1"/>
</dbReference>
<protein>
    <submittedName>
        <fullName evidence="1">Uncharacterized protein</fullName>
    </submittedName>
</protein>
<dbReference type="Proteomes" id="UP000242765">
    <property type="component" value="Unassembled WGS sequence"/>
</dbReference>